<dbReference type="Proteomes" id="UP000265520">
    <property type="component" value="Unassembled WGS sequence"/>
</dbReference>
<evidence type="ECO:0000256" key="1">
    <source>
        <dbReference type="SAM" id="Phobius"/>
    </source>
</evidence>
<keyword evidence="3" id="KW-1185">Reference proteome</keyword>
<keyword evidence="1" id="KW-1133">Transmembrane helix</keyword>
<evidence type="ECO:0000313" key="3">
    <source>
        <dbReference type="Proteomes" id="UP000265520"/>
    </source>
</evidence>
<keyword evidence="1" id="KW-0812">Transmembrane</keyword>
<protein>
    <submittedName>
        <fullName evidence="2">Uncharacterized protein</fullName>
    </submittedName>
</protein>
<dbReference type="EMBL" id="LXQA011347122">
    <property type="protein sequence ID" value="MCI94095.1"/>
    <property type="molecule type" value="Genomic_DNA"/>
</dbReference>
<sequence>MTMLRTEVWRLSKSHWGDPAMDLAASGLIPFFIGCALLLVRFLPLSAPTSFFP</sequence>
<name>A0A392W5A8_9FABA</name>
<dbReference type="AlphaFoldDB" id="A0A392W5A8"/>
<keyword evidence="1" id="KW-0472">Membrane</keyword>
<accession>A0A392W5A8</accession>
<dbReference type="PROSITE" id="PS51257">
    <property type="entry name" value="PROKAR_LIPOPROTEIN"/>
    <property type="match status" value="1"/>
</dbReference>
<proteinExistence type="predicted"/>
<evidence type="ECO:0000313" key="2">
    <source>
        <dbReference type="EMBL" id="MCI94095.1"/>
    </source>
</evidence>
<feature type="non-terminal residue" evidence="2">
    <location>
        <position position="53"/>
    </location>
</feature>
<comment type="caution">
    <text evidence="2">The sequence shown here is derived from an EMBL/GenBank/DDBJ whole genome shotgun (WGS) entry which is preliminary data.</text>
</comment>
<feature type="transmembrane region" description="Helical" evidence="1">
    <location>
        <begin position="21"/>
        <end position="43"/>
    </location>
</feature>
<organism evidence="2 3">
    <name type="scientific">Trifolium medium</name>
    <dbReference type="NCBI Taxonomy" id="97028"/>
    <lineage>
        <taxon>Eukaryota</taxon>
        <taxon>Viridiplantae</taxon>
        <taxon>Streptophyta</taxon>
        <taxon>Embryophyta</taxon>
        <taxon>Tracheophyta</taxon>
        <taxon>Spermatophyta</taxon>
        <taxon>Magnoliopsida</taxon>
        <taxon>eudicotyledons</taxon>
        <taxon>Gunneridae</taxon>
        <taxon>Pentapetalae</taxon>
        <taxon>rosids</taxon>
        <taxon>fabids</taxon>
        <taxon>Fabales</taxon>
        <taxon>Fabaceae</taxon>
        <taxon>Papilionoideae</taxon>
        <taxon>50 kb inversion clade</taxon>
        <taxon>NPAAA clade</taxon>
        <taxon>Hologalegina</taxon>
        <taxon>IRL clade</taxon>
        <taxon>Trifolieae</taxon>
        <taxon>Trifolium</taxon>
    </lineage>
</organism>
<reference evidence="2 3" key="1">
    <citation type="journal article" date="2018" name="Front. Plant Sci.">
        <title>Red Clover (Trifolium pratense) and Zigzag Clover (T. medium) - A Picture of Genomic Similarities and Differences.</title>
        <authorList>
            <person name="Dluhosova J."/>
            <person name="Istvanek J."/>
            <person name="Nedelnik J."/>
            <person name="Repkova J."/>
        </authorList>
    </citation>
    <scope>NUCLEOTIDE SEQUENCE [LARGE SCALE GENOMIC DNA]</scope>
    <source>
        <strain evidence="3">cv. 10/8</strain>
        <tissue evidence="2">Leaf</tissue>
    </source>
</reference>